<dbReference type="Gene3D" id="3.40.50.300">
    <property type="entry name" value="P-loop containing nucleotide triphosphate hydrolases"/>
    <property type="match status" value="1"/>
</dbReference>
<dbReference type="PROSITE" id="PS50893">
    <property type="entry name" value="ABC_TRANSPORTER_2"/>
    <property type="match status" value="1"/>
</dbReference>
<gene>
    <name evidence="9" type="ORF">FHU10_0573</name>
</gene>
<dbReference type="Pfam" id="PF00005">
    <property type="entry name" value="ABC_tran"/>
    <property type="match status" value="1"/>
</dbReference>
<dbReference type="SUPFAM" id="SSF52540">
    <property type="entry name" value="P-loop containing nucleoside triphosphate hydrolases"/>
    <property type="match status" value="1"/>
</dbReference>
<dbReference type="InterPro" id="IPR050153">
    <property type="entry name" value="Metal_Ion_Import_ABC"/>
</dbReference>
<reference evidence="9" key="2">
    <citation type="submission" date="2019-08" db="EMBL/GenBank/DDBJ databases">
        <title>Investigation of anaerobic lignin degradation for improved lignocellulosic biofuels.</title>
        <authorList>
            <person name="Deangelis K.PhD."/>
        </authorList>
    </citation>
    <scope>NUCLEOTIDE SEQUENCE [LARGE SCALE GENOMIC DNA]</scope>
    <source>
        <strain evidence="9">128R</strain>
    </source>
</reference>
<dbReference type="FunFam" id="3.40.50.300:FF:000462">
    <property type="entry name" value="Vitamin B12 import ATP-binding protein BtuD"/>
    <property type="match status" value="1"/>
</dbReference>
<proteinExistence type="predicted"/>
<dbReference type="NCBIfam" id="NF002981">
    <property type="entry name" value="PRK03695.1"/>
    <property type="match status" value="1"/>
</dbReference>
<comment type="caution">
    <text evidence="9">The sequence shown here is derived from an EMBL/GenBank/DDBJ whole genome shotgun (WGS) entry which is preliminary data.</text>
</comment>
<evidence type="ECO:0000256" key="1">
    <source>
        <dbReference type="ARBA" id="ARBA00022448"/>
    </source>
</evidence>
<keyword evidence="5 9" id="KW-0067">ATP-binding</keyword>
<name>A0A559T0L7_SERFO</name>
<dbReference type="InterPro" id="IPR017871">
    <property type="entry name" value="ABC_transporter-like_CS"/>
</dbReference>
<dbReference type="InterPro" id="IPR003593">
    <property type="entry name" value="AAA+_ATPase"/>
</dbReference>
<keyword evidence="7" id="KW-0472">Membrane</keyword>
<sequence length="252" mass="27941">MTPLNIRQLSVKGRIAPFDACVSPGQLVHLIGPNGAGKSSLLLRLAGLINGGGSISLGNKPFSAMTAQELSLYRACLIQQDLPDLLIPVFSYLGFFIPKGALPDAVDAAIHTLSKRLYLSDKLTRPINQLSGGEWQRVRLASIFLQLWPTLNPAGKLLILDEPATSLDIVQQIALDRLIEEMCAHGILVISSSHELNHTLHHANEVWMIKKGQMVMRGQCKEIMQIHQLNHLFDVRFHWGNNDTDNLRYSLT</sequence>
<dbReference type="GO" id="GO:0005524">
    <property type="term" value="F:ATP binding"/>
    <property type="evidence" value="ECO:0007669"/>
    <property type="project" value="UniProtKB-KW"/>
</dbReference>
<dbReference type="InterPro" id="IPR003439">
    <property type="entry name" value="ABC_transporter-like_ATP-bd"/>
</dbReference>
<organism evidence="9">
    <name type="scientific">Serratia fonticola</name>
    <dbReference type="NCBI Taxonomy" id="47917"/>
    <lineage>
        <taxon>Bacteria</taxon>
        <taxon>Pseudomonadati</taxon>
        <taxon>Pseudomonadota</taxon>
        <taxon>Gammaproteobacteria</taxon>
        <taxon>Enterobacterales</taxon>
        <taxon>Yersiniaceae</taxon>
        <taxon>Serratia</taxon>
    </lineage>
</organism>
<reference evidence="9" key="1">
    <citation type="submission" date="2019-06" db="EMBL/GenBank/DDBJ databases">
        <authorList>
            <person name="Deangelis K."/>
            <person name="Huntemann M."/>
            <person name="Clum A."/>
            <person name="Pillay M."/>
            <person name="Palaniappan K."/>
            <person name="Varghese N."/>
            <person name="Mikhailova N."/>
            <person name="Stamatis D."/>
            <person name="Reddy T."/>
            <person name="Daum C."/>
            <person name="Shapiro N."/>
            <person name="Ivanova N."/>
            <person name="Kyrpides N."/>
            <person name="Woyke T."/>
        </authorList>
    </citation>
    <scope>NUCLEOTIDE SEQUENCE [LARGE SCALE GENOMIC DNA]</scope>
    <source>
        <strain evidence="9">128R</strain>
    </source>
</reference>
<keyword evidence="2" id="KW-1003">Cell membrane</keyword>
<evidence type="ECO:0000256" key="7">
    <source>
        <dbReference type="ARBA" id="ARBA00023136"/>
    </source>
</evidence>
<keyword evidence="3" id="KW-0997">Cell inner membrane</keyword>
<evidence type="ECO:0000313" key="9">
    <source>
        <dbReference type="EMBL" id="TVZ68154.1"/>
    </source>
</evidence>
<dbReference type="PROSITE" id="PS00211">
    <property type="entry name" value="ABC_TRANSPORTER_1"/>
    <property type="match status" value="1"/>
</dbReference>
<protein>
    <submittedName>
        <fullName evidence="9">Vitamin B12 transport system ATP-binding protein</fullName>
    </submittedName>
</protein>
<dbReference type="InterPro" id="IPR027417">
    <property type="entry name" value="P-loop_NTPase"/>
</dbReference>
<dbReference type="SMART" id="SM00382">
    <property type="entry name" value="AAA"/>
    <property type="match status" value="1"/>
</dbReference>
<evidence type="ECO:0000256" key="3">
    <source>
        <dbReference type="ARBA" id="ARBA00022519"/>
    </source>
</evidence>
<keyword evidence="1" id="KW-0813">Transport</keyword>
<dbReference type="PANTHER" id="PTHR42734">
    <property type="entry name" value="METAL TRANSPORT SYSTEM ATP-BINDING PROTEIN TM_0124-RELATED"/>
    <property type="match status" value="1"/>
</dbReference>
<evidence type="ECO:0000256" key="4">
    <source>
        <dbReference type="ARBA" id="ARBA00022741"/>
    </source>
</evidence>
<evidence type="ECO:0000259" key="8">
    <source>
        <dbReference type="PROSITE" id="PS50893"/>
    </source>
</evidence>
<dbReference type="GO" id="GO:0016887">
    <property type="term" value="F:ATP hydrolysis activity"/>
    <property type="evidence" value="ECO:0007669"/>
    <property type="project" value="InterPro"/>
</dbReference>
<keyword evidence="6" id="KW-1278">Translocase</keyword>
<evidence type="ECO:0000256" key="5">
    <source>
        <dbReference type="ARBA" id="ARBA00022840"/>
    </source>
</evidence>
<evidence type="ECO:0000256" key="2">
    <source>
        <dbReference type="ARBA" id="ARBA00022475"/>
    </source>
</evidence>
<keyword evidence="4" id="KW-0547">Nucleotide-binding</keyword>
<accession>A0A559T0L7</accession>
<dbReference type="EMBL" id="VISQ01000001">
    <property type="protein sequence ID" value="TVZ68154.1"/>
    <property type="molecule type" value="Genomic_DNA"/>
</dbReference>
<feature type="domain" description="ABC transporter" evidence="8">
    <location>
        <begin position="6"/>
        <end position="236"/>
    </location>
</feature>
<dbReference type="OrthoDB" id="5292475at2"/>
<evidence type="ECO:0000256" key="6">
    <source>
        <dbReference type="ARBA" id="ARBA00022967"/>
    </source>
</evidence>
<dbReference type="AlphaFoldDB" id="A0A559T0L7"/>
<dbReference type="PANTHER" id="PTHR42734:SF18">
    <property type="entry name" value="VITAMIN B12 IMPORT ATP-BINDING PROTEIN BTUD"/>
    <property type="match status" value="1"/>
</dbReference>